<name>A0A0A0JIN1_9MICO</name>
<dbReference type="RefSeq" id="WP_281175008.1">
    <property type="nucleotide sequence ID" value="NZ_AVPK01000007.1"/>
</dbReference>
<protein>
    <submittedName>
        <fullName evidence="1">Uncharacterized protein</fullName>
    </submittedName>
</protein>
<dbReference type="EMBL" id="AVPK01000007">
    <property type="protein sequence ID" value="KGN36978.1"/>
    <property type="molecule type" value="Genomic_DNA"/>
</dbReference>
<sequence>MSGPDYLAWSDALIAASSDPADMRRRLGAAALELDTTNGAAAER</sequence>
<evidence type="ECO:0000313" key="1">
    <source>
        <dbReference type="EMBL" id="KGN36978.1"/>
    </source>
</evidence>
<dbReference type="Proteomes" id="UP000030011">
    <property type="component" value="Unassembled WGS sequence"/>
</dbReference>
<reference evidence="1 2" key="1">
    <citation type="submission" date="2013-08" db="EMBL/GenBank/DDBJ databases">
        <title>The genome sequence of Knoellia subterranea.</title>
        <authorList>
            <person name="Zhu W."/>
            <person name="Wang G."/>
        </authorList>
    </citation>
    <scope>NUCLEOTIDE SEQUENCE [LARGE SCALE GENOMIC DNA]</scope>
    <source>
        <strain evidence="1 2">KCTC 19937</strain>
    </source>
</reference>
<evidence type="ECO:0000313" key="2">
    <source>
        <dbReference type="Proteomes" id="UP000030011"/>
    </source>
</evidence>
<comment type="caution">
    <text evidence="1">The sequence shown here is derived from an EMBL/GenBank/DDBJ whole genome shotgun (WGS) entry which is preliminary data.</text>
</comment>
<gene>
    <name evidence="1" type="ORF">N803_16310</name>
</gene>
<dbReference type="AlphaFoldDB" id="A0A0A0JIN1"/>
<proteinExistence type="predicted"/>
<keyword evidence="2" id="KW-1185">Reference proteome</keyword>
<organism evidence="1 2">
    <name type="scientific">Knoellia subterranea KCTC 19937</name>
    <dbReference type="NCBI Taxonomy" id="1385521"/>
    <lineage>
        <taxon>Bacteria</taxon>
        <taxon>Bacillati</taxon>
        <taxon>Actinomycetota</taxon>
        <taxon>Actinomycetes</taxon>
        <taxon>Micrococcales</taxon>
        <taxon>Intrasporangiaceae</taxon>
        <taxon>Knoellia</taxon>
    </lineage>
</organism>
<accession>A0A0A0JIN1</accession>